<dbReference type="EMBL" id="VIVQ01000001">
    <property type="protein sequence ID" value="TWE11390.1"/>
    <property type="molecule type" value="Genomic_DNA"/>
</dbReference>
<evidence type="ECO:0000256" key="1">
    <source>
        <dbReference type="SAM" id="MobiDB-lite"/>
    </source>
</evidence>
<evidence type="ECO:0000313" key="3">
    <source>
        <dbReference type="Proteomes" id="UP000318297"/>
    </source>
</evidence>
<comment type="caution">
    <text evidence="2">The sequence shown here is derived from an EMBL/GenBank/DDBJ whole genome shotgun (WGS) entry which is preliminary data.</text>
</comment>
<keyword evidence="3" id="KW-1185">Reference proteome</keyword>
<dbReference type="OrthoDB" id="9938259at2"/>
<feature type="compositionally biased region" description="Basic and acidic residues" evidence="1">
    <location>
        <begin position="100"/>
        <end position="116"/>
    </location>
</feature>
<accession>A0A561E758</accession>
<sequence>MTIRPASAADSARSGVVRAPDDGRRVIQRMREGDHLLVQMGTATRIGAAVVAADGDNLVIASPDDEGLGVEVCGRESAADAFAASVGALTTSAGVAEPVEPPHRLTDDRSPERPTDDEWLDTADSLALADLVRRGSSTELQAGLDATGLTHVPNWLVECAWGARAHLSIMAVVDSSLRSAVCFQLLESGWGRLQFDNDQVRFVRLSAGAVAERASDLVGLLPEPLS</sequence>
<name>A0A561E758_9MICO</name>
<dbReference type="Proteomes" id="UP000318297">
    <property type="component" value="Unassembled WGS sequence"/>
</dbReference>
<organism evidence="2 3">
    <name type="scientific">Rudaeicoccus suwonensis</name>
    <dbReference type="NCBI Taxonomy" id="657409"/>
    <lineage>
        <taxon>Bacteria</taxon>
        <taxon>Bacillati</taxon>
        <taxon>Actinomycetota</taxon>
        <taxon>Actinomycetes</taxon>
        <taxon>Micrococcales</taxon>
        <taxon>Dermacoccaceae</taxon>
        <taxon>Rudaeicoccus</taxon>
    </lineage>
</organism>
<reference evidence="2 3" key="1">
    <citation type="submission" date="2019-06" db="EMBL/GenBank/DDBJ databases">
        <title>Sequencing the genomes of 1000 actinobacteria strains.</title>
        <authorList>
            <person name="Klenk H.-P."/>
        </authorList>
    </citation>
    <scope>NUCLEOTIDE SEQUENCE [LARGE SCALE GENOMIC DNA]</scope>
    <source>
        <strain evidence="2 3">DSM 19560</strain>
    </source>
</reference>
<dbReference type="AlphaFoldDB" id="A0A561E758"/>
<feature type="region of interest" description="Disordered" evidence="1">
    <location>
        <begin position="94"/>
        <end position="117"/>
    </location>
</feature>
<proteinExistence type="predicted"/>
<evidence type="ECO:0000313" key="2">
    <source>
        <dbReference type="EMBL" id="TWE11390.1"/>
    </source>
</evidence>
<gene>
    <name evidence="2" type="ORF">BKA23_0153</name>
</gene>
<dbReference type="RefSeq" id="WP_145224618.1">
    <property type="nucleotide sequence ID" value="NZ_VIVQ01000001.1"/>
</dbReference>
<protein>
    <submittedName>
        <fullName evidence="2">Uncharacterized protein</fullName>
    </submittedName>
</protein>